<dbReference type="InterPro" id="IPR018108">
    <property type="entry name" value="MCP_transmembrane"/>
</dbReference>
<keyword evidence="7 8" id="KW-0472">Membrane</keyword>
<dbReference type="Ensembl" id="ENSOANT00000069083.1">
    <property type="protein sequence ID" value="ENSOANP00000052195.1"/>
    <property type="gene ID" value="ENSOANG00000007210.3"/>
</dbReference>
<dbReference type="Gene3D" id="1.50.40.10">
    <property type="entry name" value="Mitochondrial carrier domain"/>
    <property type="match status" value="1"/>
</dbReference>
<proteinExistence type="inferred from homology"/>
<dbReference type="PANTHER" id="PTHR45618">
    <property type="entry name" value="MITOCHONDRIAL DICARBOXYLATE CARRIER-RELATED"/>
    <property type="match status" value="1"/>
</dbReference>
<keyword evidence="3 9" id="KW-0813">Transport</keyword>
<dbReference type="SUPFAM" id="SSF103506">
    <property type="entry name" value="Mitochondrial carrier"/>
    <property type="match status" value="1"/>
</dbReference>
<name>A0A6I8PE69_ORNAN</name>
<feature type="region of interest" description="Disordered" evidence="10">
    <location>
        <begin position="1"/>
        <end position="166"/>
    </location>
</feature>
<evidence type="ECO:0000256" key="3">
    <source>
        <dbReference type="ARBA" id="ARBA00022448"/>
    </source>
</evidence>
<dbReference type="GO" id="GO:0016020">
    <property type="term" value="C:membrane"/>
    <property type="evidence" value="ECO:0007669"/>
    <property type="project" value="UniProtKB-SubCell"/>
</dbReference>
<dbReference type="InterPro" id="IPR050391">
    <property type="entry name" value="Mito_Metabolite_Transporter"/>
</dbReference>
<dbReference type="AlphaFoldDB" id="A0A6I8PE69"/>
<dbReference type="Proteomes" id="UP000002279">
    <property type="component" value="Chromosome 20"/>
</dbReference>
<evidence type="ECO:0000256" key="9">
    <source>
        <dbReference type="RuleBase" id="RU000488"/>
    </source>
</evidence>
<protein>
    <submittedName>
        <fullName evidence="11">Uncoupling protein 2</fullName>
    </submittedName>
</protein>
<feature type="repeat" description="Solcar" evidence="8">
    <location>
        <begin position="210"/>
        <end position="299"/>
    </location>
</feature>
<evidence type="ECO:0000256" key="7">
    <source>
        <dbReference type="ARBA" id="ARBA00023136"/>
    </source>
</evidence>
<reference evidence="11" key="2">
    <citation type="submission" date="2025-08" db="UniProtKB">
        <authorList>
            <consortium name="Ensembl"/>
        </authorList>
    </citation>
    <scope>IDENTIFICATION</scope>
    <source>
        <strain evidence="11">Glennie</strain>
    </source>
</reference>
<evidence type="ECO:0000313" key="11">
    <source>
        <dbReference type="Ensembl" id="ENSOANP00000052195.1"/>
    </source>
</evidence>
<evidence type="ECO:0000256" key="1">
    <source>
        <dbReference type="ARBA" id="ARBA00004141"/>
    </source>
</evidence>
<sequence>MLGPRDLSPRRWSQGMPPPQGDRPTYPRARGPGDGRAPSRRHSPHTRGARGCPPRAGAYLPGCSTAVWGELGRGGRPRPAPQLPAFQDAGEDEGFPGTRRPARPGGPRTVGPSFTAEAGAPPRPRGTGGLGDAEPDRLSAVSRFGQSSSRSTWAPPPGRPRPARPRHGWLQAHRRAPDGHGQVPVGRHRRLHRRPHHLPPGHGQGPAADAGVGSRLLAGCTTGALAVGLAQPTDVVKVRFQAQARAAGSRRYQGTVDAYKTIAREEGLRGLWKGTSPNVARNAIVNCAELVTYDLIKDALLRGGLMADDLPCHLTSAFGAGFCTTVIASPVDVVKTRYMNSASGQYGGAVHCALTMLRKEGPRAFYKGFMPSFLRLGSWNVVMFVTYEQLKRAITAARAASVAPC</sequence>
<comment type="similarity">
    <text evidence="2 9">Belongs to the mitochondrial carrier (TC 2.A.29) family.</text>
</comment>
<evidence type="ECO:0000256" key="4">
    <source>
        <dbReference type="ARBA" id="ARBA00022692"/>
    </source>
</evidence>
<evidence type="ECO:0000256" key="2">
    <source>
        <dbReference type="ARBA" id="ARBA00006375"/>
    </source>
</evidence>
<dbReference type="InParanoid" id="A0A6I8PE69"/>
<feature type="compositionally biased region" description="Basic residues" evidence="10">
    <location>
        <begin position="38"/>
        <end position="48"/>
    </location>
</feature>
<organism evidence="11 12">
    <name type="scientific">Ornithorhynchus anatinus</name>
    <name type="common">Duckbill platypus</name>
    <dbReference type="NCBI Taxonomy" id="9258"/>
    <lineage>
        <taxon>Eukaryota</taxon>
        <taxon>Metazoa</taxon>
        <taxon>Chordata</taxon>
        <taxon>Craniata</taxon>
        <taxon>Vertebrata</taxon>
        <taxon>Euteleostomi</taxon>
        <taxon>Mammalia</taxon>
        <taxon>Monotremata</taxon>
        <taxon>Ornithorhynchidae</taxon>
        <taxon>Ornithorhynchus</taxon>
    </lineage>
</organism>
<keyword evidence="6" id="KW-1133">Transmembrane helix</keyword>
<evidence type="ECO:0000256" key="6">
    <source>
        <dbReference type="ARBA" id="ARBA00022989"/>
    </source>
</evidence>
<reference evidence="11" key="3">
    <citation type="submission" date="2025-09" db="UniProtKB">
        <authorList>
            <consortium name="Ensembl"/>
        </authorList>
    </citation>
    <scope>IDENTIFICATION</scope>
    <source>
        <strain evidence="11">Glennie</strain>
    </source>
</reference>
<dbReference type="GeneTree" id="ENSGT00940000159524"/>
<gene>
    <name evidence="11" type="primary">UCP2</name>
</gene>
<comment type="subcellular location">
    <subcellularLocation>
        <location evidence="1">Membrane</location>
        <topology evidence="1">Multi-pass membrane protein</topology>
    </subcellularLocation>
</comment>
<evidence type="ECO:0000313" key="12">
    <source>
        <dbReference type="Proteomes" id="UP000002279"/>
    </source>
</evidence>
<evidence type="ECO:0000256" key="5">
    <source>
        <dbReference type="ARBA" id="ARBA00022737"/>
    </source>
</evidence>
<feature type="compositionally biased region" description="Low complexity" evidence="10">
    <location>
        <begin position="95"/>
        <end position="120"/>
    </location>
</feature>
<dbReference type="InterPro" id="IPR023395">
    <property type="entry name" value="MCP_dom_sf"/>
</dbReference>
<feature type="repeat" description="Solcar" evidence="8">
    <location>
        <begin position="308"/>
        <end position="393"/>
    </location>
</feature>
<keyword evidence="5" id="KW-0677">Repeat</keyword>
<dbReference type="PROSITE" id="PS50920">
    <property type="entry name" value="SOLCAR"/>
    <property type="match status" value="2"/>
</dbReference>
<accession>A0A6I8PE69</accession>
<dbReference type="Pfam" id="PF00153">
    <property type="entry name" value="Mito_carr"/>
    <property type="match status" value="2"/>
</dbReference>
<dbReference type="Bgee" id="ENSOANG00000007210">
    <property type="expression patterns" value="Expressed in liver and 6 other cell types or tissues"/>
</dbReference>
<reference evidence="11 12" key="1">
    <citation type="journal article" date="2008" name="Nature">
        <title>Genome analysis of the platypus reveals unique signatures of evolution.</title>
        <authorList>
            <person name="Warren W.C."/>
            <person name="Hillier L.W."/>
            <person name="Marshall Graves J.A."/>
            <person name="Birney E."/>
            <person name="Ponting C.P."/>
            <person name="Grutzner F."/>
            <person name="Belov K."/>
            <person name="Miller W."/>
            <person name="Clarke L."/>
            <person name="Chinwalla A.T."/>
            <person name="Yang S.P."/>
            <person name="Heger A."/>
            <person name="Locke D.P."/>
            <person name="Miethke P."/>
            <person name="Waters P.D."/>
            <person name="Veyrunes F."/>
            <person name="Fulton L."/>
            <person name="Fulton B."/>
            <person name="Graves T."/>
            <person name="Wallis J."/>
            <person name="Puente X.S."/>
            <person name="Lopez-Otin C."/>
            <person name="Ordonez G.R."/>
            <person name="Eichler E.E."/>
            <person name="Chen L."/>
            <person name="Cheng Z."/>
            <person name="Deakin J.E."/>
            <person name="Alsop A."/>
            <person name="Thompson K."/>
            <person name="Kirby P."/>
            <person name="Papenfuss A.T."/>
            <person name="Wakefield M.J."/>
            <person name="Olender T."/>
            <person name="Lancet D."/>
            <person name="Huttley G.A."/>
            <person name="Smit A.F."/>
            <person name="Pask A."/>
            <person name="Temple-Smith P."/>
            <person name="Batzer M.A."/>
            <person name="Walker J.A."/>
            <person name="Konkel M.K."/>
            <person name="Harris R.S."/>
            <person name="Whittington C.M."/>
            <person name="Wong E.S."/>
            <person name="Gemmell N.J."/>
            <person name="Buschiazzo E."/>
            <person name="Vargas Jentzsch I.M."/>
            <person name="Merkel A."/>
            <person name="Schmitz J."/>
            <person name="Zemann A."/>
            <person name="Churakov G."/>
            <person name="Kriegs J.O."/>
            <person name="Brosius J."/>
            <person name="Murchison E.P."/>
            <person name="Sachidanandam R."/>
            <person name="Smith C."/>
            <person name="Hannon G.J."/>
            <person name="Tsend-Ayush E."/>
            <person name="McMillan D."/>
            <person name="Attenborough R."/>
            <person name="Rens W."/>
            <person name="Ferguson-Smith M."/>
            <person name="Lefevre C.M."/>
            <person name="Sharp J.A."/>
            <person name="Nicholas K.R."/>
            <person name="Ray D.A."/>
            <person name="Kube M."/>
            <person name="Reinhardt R."/>
            <person name="Pringle T.H."/>
            <person name="Taylor J."/>
            <person name="Jones R.C."/>
            <person name="Nixon B."/>
            <person name="Dacheux J.L."/>
            <person name="Niwa H."/>
            <person name="Sekita Y."/>
            <person name="Huang X."/>
            <person name="Stark A."/>
            <person name="Kheradpour P."/>
            <person name="Kellis M."/>
            <person name="Flicek P."/>
            <person name="Chen Y."/>
            <person name="Webber C."/>
            <person name="Hardison R."/>
            <person name="Nelson J."/>
            <person name="Hallsworth-Pepin K."/>
            <person name="Delehaunty K."/>
            <person name="Markovic C."/>
            <person name="Minx P."/>
            <person name="Feng Y."/>
            <person name="Kremitzki C."/>
            <person name="Mitreva M."/>
            <person name="Glasscock J."/>
            <person name="Wylie T."/>
            <person name="Wohldmann P."/>
            <person name="Thiru P."/>
            <person name="Nhan M.N."/>
            <person name="Pohl C.S."/>
            <person name="Smith S.M."/>
            <person name="Hou S."/>
            <person name="Nefedov M."/>
            <person name="de Jong P.J."/>
            <person name="Renfree M.B."/>
            <person name="Mardis E.R."/>
            <person name="Wilson R.K."/>
        </authorList>
    </citation>
    <scope>NUCLEOTIDE SEQUENCE [LARGE SCALE GENOMIC DNA]</scope>
    <source>
        <strain evidence="11 12">Glennie</strain>
    </source>
</reference>
<evidence type="ECO:0000256" key="10">
    <source>
        <dbReference type="SAM" id="MobiDB-lite"/>
    </source>
</evidence>
<keyword evidence="4 8" id="KW-0812">Transmembrane</keyword>
<evidence type="ECO:0000256" key="8">
    <source>
        <dbReference type="PROSITE-ProRule" id="PRU00282"/>
    </source>
</evidence>
<keyword evidence="12" id="KW-1185">Reference proteome</keyword>